<protein>
    <submittedName>
        <fullName evidence="7">Sterol desaturase family protein</fullName>
    </submittedName>
</protein>
<sequence length="328" mass="39318">MGSFIEWLQPFVDAIISTIASFWDPKKRIYYPYLVAAFIWCLLYYQFKRTNRPAQSFRAYLKYLFSKKIWLHPSALVDYQLFFLNNLLKAILITPYLMAHMAFAYLVVRWWEAGIGLQDNIQWSTTSINLSYTLVFLIFSDFSRFFLHYLLHKIPFLWEFHKVHHSAKVLTPITLYRMHPVEYFLFRLRSLIVFGLVTGSFFFWFRTGIEPLSILQIHLGIFVFNIMGANLRHSHVPISFGKILEHIFISPAQHQIHHSQEERHYDKNFGSLLAFWDGLWGSLFISRPNEKLSFGISQKEDPQFRSLWQNLWMPFKNLWLWLRAHIYK</sequence>
<feature type="transmembrane region" description="Helical" evidence="5">
    <location>
        <begin position="90"/>
        <end position="111"/>
    </location>
</feature>
<dbReference type="PANTHER" id="PTHR11863">
    <property type="entry name" value="STEROL DESATURASE"/>
    <property type="match status" value="1"/>
</dbReference>
<evidence type="ECO:0000256" key="4">
    <source>
        <dbReference type="ARBA" id="ARBA00023136"/>
    </source>
</evidence>
<reference evidence="7" key="1">
    <citation type="submission" date="2022-09" db="EMBL/GenBank/DDBJ databases">
        <title>Aureispira anguillicida sp. nov., isolated from Leptocephalus of Japanese eel Anguilla japonica.</title>
        <authorList>
            <person name="Yuasa K."/>
            <person name="Mekata T."/>
            <person name="Ikunari K."/>
        </authorList>
    </citation>
    <scope>NUCLEOTIDE SEQUENCE</scope>
    <source>
        <strain evidence="7">EL160426</strain>
    </source>
</reference>
<dbReference type="KEGG" id="aup:AsAng_0008610"/>
<feature type="transmembrane region" description="Helical" evidence="5">
    <location>
        <begin position="29"/>
        <end position="47"/>
    </location>
</feature>
<keyword evidence="3 5" id="KW-1133">Transmembrane helix</keyword>
<dbReference type="InterPro" id="IPR050307">
    <property type="entry name" value="Sterol_Desaturase_Related"/>
</dbReference>
<gene>
    <name evidence="7" type="ORF">AsAng_0008610</name>
</gene>
<evidence type="ECO:0000256" key="3">
    <source>
        <dbReference type="ARBA" id="ARBA00022989"/>
    </source>
</evidence>
<dbReference type="InterPro" id="IPR006694">
    <property type="entry name" value="Fatty_acid_hydroxylase"/>
</dbReference>
<keyword evidence="4 5" id="KW-0472">Membrane</keyword>
<evidence type="ECO:0000313" key="8">
    <source>
        <dbReference type="Proteomes" id="UP001060919"/>
    </source>
</evidence>
<dbReference type="GO" id="GO:0008610">
    <property type="term" value="P:lipid biosynthetic process"/>
    <property type="evidence" value="ECO:0007669"/>
    <property type="project" value="InterPro"/>
</dbReference>
<feature type="transmembrane region" description="Helical" evidence="5">
    <location>
        <begin position="184"/>
        <end position="205"/>
    </location>
</feature>
<evidence type="ECO:0000256" key="1">
    <source>
        <dbReference type="ARBA" id="ARBA00004370"/>
    </source>
</evidence>
<organism evidence="7 8">
    <name type="scientific">Aureispira anguillae</name>
    <dbReference type="NCBI Taxonomy" id="2864201"/>
    <lineage>
        <taxon>Bacteria</taxon>
        <taxon>Pseudomonadati</taxon>
        <taxon>Bacteroidota</taxon>
        <taxon>Saprospiria</taxon>
        <taxon>Saprospirales</taxon>
        <taxon>Saprospiraceae</taxon>
        <taxon>Aureispira</taxon>
    </lineage>
</organism>
<dbReference type="GO" id="GO:0016020">
    <property type="term" value="C:membrane"/>
    <property type="evidence" value="ECO:0007669"/>
    <property type="project" value="UniProtKB-SubCell"/>
</dbReference>
<dbReference type="GO" id="GO:0016491">
    <property type="term" value="F:oxidoreductase activity"/>
    <property type="evidence" value="ECO:0007669"/>
    <property type="project" value="InterPro"/>
</dbReference>
<evidence type="ECO:0000259" key="6">
    <source>
        <dbReference type="Pfam" id="PF04116"/>
    </source>
</evidence>
<evidence type="ECO:0000256" key="5">
    <source>
        <dbReference type="SAM" id="Phobius"/>
    </source>
</evidence>
<comment type="subcellular location">
    <subcellularLocation>
        <location evidence="1">Membrane</location>
    </subcellularLocation>
</comment>
<keyword evidence="8" id="KW-1185">Reference proteome</keyword>
<proteinExistence type="predicted"/>
<dbReference type="AlphaFoldDB" id="A0A915YBV5"/>
<accession>A0A915YBV5</accession>
<dbReference type="RefSeq" id="WP_264791487.1">
    <property type="nucleotide sequence ID" value="NZ_AP026867.1"/>
</dbReference>
<evidence type="ECO:0000256" key="2">
    <source>
        <dbReference type="ARBA" id="ARBA00022692"/>
    </source>
</evidence>
<name>A0A915YBV5_9BACT</name>
<keyword evidence="2 5" id="KW-0812">Transmembrane</keyword>
<evidence type="ECO:0000313" key="7">
    <source>
        <dbReference type="EMBL" id="BDS10153.1"/>
    </source>
</evidence>
<dbReference type="GO" id="GO:0005506">
    <property type="term" value="F:iron ion binding"/>
    <property type="evidence" value="ECO:0007669"/>
    <property type="project" value="InterPro"/>
</dbReference>
<feature type="domain" description="Fatty acid hydroxylase" evidence="6">
    <location>
        <begin position="134"/>
        <end position="281"/>
    </location>
</feature>
<dbReference type="EMBL" id="AP026867">
    <property type="protein sequence ID" value="BDS10153.1"/>
    <property type="molecule type" value="Genomic_DNA"/>
</dbReference>
<dbReference type="Pfam" id="PF04116">
    <property type="entry name" value="FA_hydroxylase"/>
    <property type="match status" value="1"/>
</dbReference>
<dbReference type="Proteomes" id="UP001060919">
    <property type="component" value="Chromosome"/>
</dbReference>
<feature type="transmembrane region" description="Helical" evidence="5">
    <location>
        <begin position="131"/>
        <end position="151"/>
    </location>
</feature>